<dbReference type="RefSeq" id="WP_007201432.1">
    <property type="nucleotide sequence ID" value="NZ_AKKV01000022.1"/>
</dbReference>
<keyword evidence="2" id="KW-1185">Reference proteome</keyword>
<dbReference type="EMBL" id="AKKV01000022">
    <property type="protein sequence ID" value="EIT86263.1"/>
    <property type="molecule type" value="Genomic_DNA"/>
</dbReference>
<protein>
    <submittedName>
        <fullName evidence="1">Uncharacterized protein</fullName>
    </submittedName>
</protein>
<accession>I8UHG3</accession>
<evidence type="ECO:0000313" key="2">
    <source>
        <dbReference type="Proteomes" id="UP000004080"/>
    </source>
</evidence>
<dbReference type="eggNOG" id="ENOG50341E3">
    <property type="taxonomic scope" value="Bacteria"/>
</dbReference>
<organism evidence="1 2">
    <name type="scientific">Fictibacillus macauensis ZFHKF-1</name>
    <dbReference type="NCBI Taxonomy" id="1196324"/>
    <lineage>
        <taxon>Bacteria</taxon>
        <taxon>Bacillati</taxon>
        <taxon>Bacillota</taxon>
        <taxon>Bacilli</taxon>
        <taxon>Bacillales</taxon>
        <taxon>Fictibacillaceae</taxon>
        <taxon>Fictibacillus</taxon>
    </lineage>
</organism>
<evidence type="ECO:0000313" key="1">
    <source>
        <dbReference type="EMBL" id="EIT86263.1"/>
    </source>
</evidence>
<dbReference type="AlphaFoldDB" id="I8UHG3"/>
<dbReference type="Proteomes" id="UP000004080">
    <property type="component" value="Unassembled WGS sequence"/>
</dbReference>
<reference evidence="1 2" key="1">
    <citation type="journal article" date="2012" name="J. Bacteriol.">
        <title>Genome of Bacillus macauensis ZFHKF-1, a Long-Chain-Forming Bacterium.</title>
        <authorList>
            <person name="Cai L."/>
            <person name="Zhang T."/>
        </authorList>
    </citation>
    <scope>NUCLEOTIDE SEQUENCE [LARGE SCALE GENOMIC DNA]</scope>
    <source>
        <strain evidence="1 2">ZFHKF-1</strain>
    </source>
</reference>
<name>I8UHG3_9BACL</name>
<gene>
    <name evidence="1" type="ORF">A374_06676</name>
</gene>
<dbReference type="PATRIC" id="fig|1196324.3.peg.1361"/>
<comment type="caution">
    <text evidence="1">The sequence shown here is derived from an EMBL/GenBank/DDBJ whole genome shotgun (WGS) entry which is preliminary data.</text>
</comment>
<sequence length="232" mass="26195">MSNLSFAIAPTAFQAFDNEAQYEETGRAWGLFQKTPKHEFWYKTRTEKFQVTLEGYEEHDGFLSAVVAFTDGTQTCIHPSYLKEMQSPSFGKEQLELTEVTGESAGTEAKPAPVKKAPEKCTKKPAASKQLVVSIPEDKCHWQATIAGFTTVPNPFSDDEDEIVLLKDVKLLGEDVVPYGEAWCSYSKTLKKHELQEEDVLTFDAKMVKKKLTNHENRLKINNPSKIKKNEN</sequence>
<dbReference type="OrthoDB" id="2923612at2"/>
<proteinExistence type="predicted"/>